<feature type="transmembrane region" description="Helical" evidence="1">
    <location>
        <begin position="155"/>
        <end position="177"/>
    </location>
</feature>
<name>A0A1J0KRR7_9GAMM</name>
<evidence type="ECO:0000313" key="3">
    <source>
        <dbReference type="Proteomes" id="UP000182521"/>
    </source>
</evidence>
<organism evidence="2 3">
    <name type="scientific">Francisella frigiditurris</name>
    <dbReference type="NCBI Taxonomy" id="1542390"/>
    <lineage>
        <taxon>Bacteria</taxon>
        <taxon>Pseudomonadati</taxon>
        <taxon>Pseudomonadota</taxon>
        <taxon>Gammaproteobacteria</taxon>
        <taxon>Thiotrichales</taxon>
        <taxon>Francisellaceae</taxon>
        <taxon>Francisella</taxon>
    </lineage>
</organism>
<feature type="transmembrane region" description="Helical" evidence="1">
    <location>
        <begin position="24"/>
        <end position="50"/>
    </location>
</feature>
<gene>
    <name evidence="2" type="ORF">KX01_110</name>
</gene>
<protein>
    <submittedName>
        <fullName evidence="2">Putative integral membrane protein</fullName>
    </submittedName>
</protein>
<dbReference type="RefSeq" id="WP_156860349.1">
    <property type="nucleotide sequence ID" value="NZ_CP009654.1"/>
</dbReference>
<dbReference type="KEGG" id="frc:KX01_110"/>
<feature type="transmembrane region" description="Helical" evidence="1">
    <location>
        <begin position="116"/>
        <end position="135"/>
    </location>
</feature>
<feature type="transmembrane region" description="Helical" evidence="1">
    <location>
        <begin position="89"/>
        <end position="109"/>
    </location>
</feature>
<evidence type="ECO:0000256" key="1">
    <source>
        <dbReference type="SAM" id="Phobius"/>
    </source>
</evidence>
<dbReference type="EMBL" id="CP009654">
    <property type="protein sequence ID" value="APC96407.1"/>
    <property type="molecule type" value="Genomic_DNA"/>
</dbReference>
<evidence type="ECO:0000313" key="2">
    <source>
        <dbReference type="EMBL" id="APC96407.1"/>
    </source>
</evidence>
<accession>A0A1J0KRR7</accession>
<keyword evidence="1" id="KW-0812">Transmembrane</keyword>
<dbReference type="AlphaFoldDB" id="A0A1J0KRR7"/>
<keyword evidence="1" id="KW-1133">Transmembrane helix</keyword>
<sequence>MTYMIYKLLTGQDQYPKPTFKQSVMLAFTGVAAFVADTIGVGSFAINIALGKTLKLVKDAEIPGFLSGAQVMPGAIEAVFFLEVLHVDVLTLVVLVLGATIGGFIGGIFASKISTAAIRLIMIFAFVIMMFLLIGKLLNILPIGGTLMKLTGYKLVLGFVGMIFAGFLVCFGVRFFCISSGYTSVIRDVSICCISYYDNCRCGTTAYNNICFCYK</sequence>
<reference evidence="3" key="1">
    <citation type="submission" date="2014-10" db="EMBL/GenBank/DDBJ databases">
        <authorList>
            <person name="Kuske C.R."/>
            <person name="Challacombe J.F."/>
            <person name="Daligault H.E."/>
            <person name="Davenport K.W."/>
            <person name="Johnson S.L."/>
            <person name="Siddaramappa S."/>
            <person name="Petersen J.M."/>
        </authorList>
    </citation>
    <scope>NUCLEOTIDE SEQUENCE [LARGE SCALE GENOMIC DNA]</scope>
    <source>
        <strain evidence="3">CA97-1460</strain>
    </source>
</reference>
<proteinExistence type="predicted"/>
<dbReference type="Proteomes" id="UP000182521">
    <property type="component" value="Chromosome"/>
</dbReference>
<keyword evidence="1" id="KW-0472">Membrane</keyword>
<dbReference type="STRING" id="1542390.KX01_110"/>
<keyword evidence="3" id="KW-1185">Reference proteome</keyword>
<dbReference type="OrthoDB" id="5145250at2"/>